<keyword evidence="4" id="KW-1185">Reference proteome</keyword>
<dbReference type="Proteomes" id="UP000193411">
    <property type="component" value="Unassembled WGS sequence"/>
</dbReference>
<feature type="transmembrane region" description="Helical" evidence="2">
    <location>
        <begin position="524"/>
        <end position="547"/>
    </location>
</feature>
<feature type="region of interest" description="Disordered" evidence="1">
    <location>
        <begin position="610"/>
        <end position="630"/>
    </location>
</feature>
<evidence type="ECO:0000256" key="2">
    <source>
        <dbReference type="SAM" id="Phobius"/>
    </source>
</evidence>
<comment type="caution">
    <text evidence="3">The sequence shown here is derived from an EMBL/GenBank/DDBJ whole genome shotgun (WGS) entry which is preliminary data.</text>
</comment>
<dbReference type="EMBL" id="MCFL01000059">
    <property type="protein sequence ID" value="ORZ31512.1"/>
    <property type="molecule type" value="Genomic_DNA"/>
</dbReference>
<protein>
    <submittedName>
        <fullName evidence="3">Uncharacterized protein</fullName>
    </submittedName>
</protein>
<accession>A0A1Y2HEK1</accession>
<gene>
    <name evidence="3" type="ORF">BCR44DRAFT_1265904</name>
</gene>
<feature type="region of interest" description="Disordered" evidence="1">
    <location>
        <begin position="452"/>
        <end position="480"/>
    </location>
</feature>
<feature type="compositionally biased region" description="Gly residues" evidence="1">
    <location>
        <begin position="469"/>
        <end position="479"/>
    </location>
</feature>
<keyword evidence="2" id="KW-1133">Transmembrane helix</keyword>
<sequence>MPFATMMMHTSSPSIRGACPSCCPEPAAAASISRSRRIRSTTSVRLGWITICPGTCPPQSHRDGSCQKNTGHCRGSWPPRLLLMVFSALLVAATLSTQTAARPNDRPPMPQMQFLPSSGDSLSAALQLSSVSPAPVTPSPWFQQSRDDSCVPLNLDLCRYDWAASSDPSTSSSSSSSSLSSPANPNPNNNLPSTSGRRPQEASPPGGAFQINGPPSFITVRKSAWSQQLPKQQSITDILARISPSLKQHATDANSTLYAPLRYFQSLTCLELAFTANNATLDPVICPLASVTGRSSPVAQQQARPQPSACPMNGVSALRTTFMCTMYATSVRDTLLLADGAGSRLPADWLDTAVYSVFPRVCPKALNLDKCSDVDFVPASMPLALRDPISSPLTSSPAWWNTTATNALQMLVGKAIDDAGPLAVSEEAEGCGLSAQRTRKLVAEAAARASAGAPVDSTTHDDAALNQRRGGGGGGGNGLGNSAAPGAPAASYSFTYAQEAEVQAKLCVFGCKTDYCTQPLPVHAWPIGAIVGLVLGLAFLVLIILAATVPRCDRKVGGEDDLAVHERAAFRFWLGFLWLENAFRRCRRSRKEAVATPSEGGGIVTKVGEGCKSGLGDSRPGARRPRRRIW</sequence>
<feature type="compositionally biased region" description="Basic residues" evidence="1">
    <location>
        <begin position="621"/>
        <end position="630"/>
    </location>
</feature>
<feature type="compositionally biased region" description="Low complexity" evidence="1">
    <location>
        <begin position="169"/>
        <end position="195"/>
    </location>
</feature>
<proteinExistence type="predicted"/>
<keyword evidence="2" id="KW-0472">Membrane</keyword>
<evidence type="ECO:0000313" key="3">
    <source>
        <dbReference type="EMBL" id="ORZ31512.1"/>
    </source>
</evidence>
<dbReference type="AlphaFoldDB" id="A0A1Y2HEK1"/>
<evidence type="ECO:0000313" key="4">
    <source>
        <dbReference type="Proteomes" id="UP000193411"/>
    </source>
</evidence>
<evidence type="ECO:0000256" key="1">
    <source>
        <dbReference type="SAM" id="MobiDB-lite"/>
    </source>
</evidence>
<keyword evidence="2" id="KW-0812">Transmembrane</keyword>
<feature type="region of interest" description="Disordered" evidence="1">
    <location>
        <begin position="99"/>
        <end position="119"/>
    </location>
</feature>
<name>A0A1Y2HEK1_9FUNG</name>
<reference evidence="3 4" key="1">
    <citation type="submission" date="2016-07" db="EMBL/GenBank/DDBJ databases">
        <title>Pervasive Adenine N6-methylation of Active Genes in Fungi.</title>
        <authorList>
            <consortium name="DOE Joint Genome Institute"/>
            <person name="Mondo S.J."/>
            <person name="Dannebaum R.O."/>
            <person name="Kuo R.C."/>
            <person name="Labutti K."/>
            <person name="Haridas S."/>
            <person name="Kuo A."/>
            <person name="Salamov A."/>
            <person name="Ahrendt S.R."/>
            <person name="Lipzen A."/>
            <person name="Sullivan W."/>
            <person name="Andreopoulos W.B."/>
            <person name="Clum A."/>
            <person name="Lindquist E."/>
            <person name="Daum C."/>
            <person name="Ramamoorthy G.K."/>
            <person name="Gryganskyi A."/>
            <person name="Culley D."/>
            <person name="Magnuson J.K."/>
            <person name="James T.Y."/>
            <person name="O'Malley M.A."/>
            <person name="Stajich J.E."/>
            <person name="Spatafora J.W."/>
            <person name="Visel A."/>
            <person name="Grigoriev I.V."/>
        </authorList>
    </citation>
    <scope>NUCLEOTIDE SEQUENCE [LARGE SCALE GENOMIC DNA]</scope>
    <source>
        <strain evidence="3 4">PL171</strain>
    </source>
</reference>
<feature type="region of interest" description="Disordered" evidence="1">
    <location>
        <begin position="169"/>
        <end position="213"/>
    </location>
</feature>
<organism evidence="3 4">
    <name type="scientific">Catenaria anguillulae PL171</name>
    <dbReference type="NCBI Taxonomy" id="765915"/>
    <lineage>
        <taxon>Eukaryota</taxon>
        <taxon>Fungi</taxon>
        <taxon>Fungi incertae sedis</taxon>
        <taxon>Blastocladiomycota</taxon>
        <taxon>Blastocladiomycetes</taxon>
        <taxon>Blastocladiales</taxon>
        <taxon>Catenariaceae</taxon>
        <taxon>Catenaria</taxon>
    </lineage>
</organism>